<organism evidence="4 5">
    <name type="scientific">Stegodyphus mimosarum</name>
    <name type="common">African social velvet spider</name>
    <dbReference type="NCBI Taxonomy" id="407821"/>
    <lineage>
        <taxon>Eukaryota</taxon>
        <taxon>Metazoa</taxon>
        <taxon>Ecdysozoa</taxon>
        <taxon>Arthropoda</taxon>
        <taxon>Chelicerata</taxon>
        <taxon>Arachnida</taxon>
        <taxon>Araneae</taxon>
        <taxon>Araneomorphae</taxon>
        <taxon>Entelegynae</taxon>
        <taxon>Eresoidea</taxon>
        <taxon>Eresidae</taxon>
        <taxon>Stegodyphus</taxon>
    </lineage>
</organism>
<protein>
    <submittedName>
        <fullName evidence="4">Rab GTPase-binding effector protein 1</fullName>
    </submittedName>
</protein>
<dbReference type="Proteomes" id="UP000054359">
    <property type="component" value="Unassembled WGS sequence"/>
</dbReference>
<dbReference type="OrthoDB" id="79940at2759"/>
<keyword evidence="1" id="KW-0175">Coiled coil</keyword>
<dbReference type="PANTHER" id="PTHR31179">
    <property type="entry name" value="RAB GTPASE-BINDING EFFECTOR PROTEIN"/>
    <property type="match status" value="1"/>
</dbReference>
<feature type="coiled-coil region" evidence="1">
    <location>
        <begin position="17"/>
        <end position="44"/>
    </location>
</feature>
<gene>
    <name evidence="4" type="ORF">X975_23359</name>
</gene>
<dbReference type="EMBL" id="KK120301">
    <property type="protein sequence ID" value="KFM78002.1"/>
    <property type="molecule type" value="Genomic_DNA"/>
</dbReference>
<proteinExistence type="predicted"/>
<dbReference type="Pfam" id="PF03528">
    <property type="entry name" value="Rabaptin"/>
    <property type="match status" value="1"/>
</dbReference>
<dbReference type="GO" id="GO:0005096">
    <property type="term" value="F:GTPase activator activity"/>
    <property type="evidence" value="ECO:0007669"/>
    <property type="project" value="InterPro"/>
</dbReference>
<evidence type="ECO:0000256" key="2">
    <source>
        <dbReference type="SAM" id="MobiDB-lite"/>
    </source>
</evidence>
<sequence>MYVAVLNTQKAVMQEDMDKIKLELQEVCQLLEKEKKEHVQLKRTWQMANDQFLEAQRLQIMDMRRMQSVLTSEQQRQISEMKKRDEQKLELERQVKRAEKKDSDEVRVSEDKGRTSPFSRPSSAKLLKSSPMISHRFLSIG</sequence>
<dbReference type="GO" id="GO:0008083">
    <property type="term" value="F:growth factor activity"/>
    <property type="evidence" value="ECO:0007669"/>
    <property type="project" value="InterPro"/>
</dbReference>
<feature type="region of interest" description="Disordered" evidence="2">
    <location>
        <begin position="71"/>
        <end position="131"/>
    </location>
</feature>
<dbReference type="InterPro" id="IPR003914">
    <property type="entry name" value="Rabaptin"/>
</dbReference>
<dbReference type="STRING" id="407821.A0A087UKW3"/>
<feature type="non-terminal residue" evidence="4">
    <location>
        <position position="141"/>
    </location>
</feature>
<accession>A0A087UKW3</accession>
<dbReference type="GO" id="GO:0006897">
    <property type="term" value="P:endocytosis"/>
    <property type="evidence" value="ECO:0007669"/>
    <property type="project" value="InterPro"/>
</dbReference>
<feature type="domain" description="Rabaptin coiled-coil" evidence="3">
    <location>
        <begin position="1"/>
        <end position="130"/>
    </location>
</feature>
<name>A0A087UKW3_STEMI</name>
<feature type="compositionally biased region" description="Basic and acidic residues" evidence="2">
    <location>
        <begin position="79"/>
        <end position="114"/>
    </location>
</feature>
<dbReference type="InterPro" id="IPR018514">
    <property type="entry name" value="Rabaptin_CC"/>
</dbReference>
<evidence type="ECO:0000313" key="4">
    <source>
        <dbReference type="EMBL" id="KFM78002.1"/>
    </source>
</evidence>
<keyword evidence="5" id="KW-1185">Reference proteome</keyword>
<evidence type="ECO:0000313" key="5">
    <source>
        <dbReference type="Proteomes" id="UP000054359"/>
    </source>
</evidence>
<dbReference type="AlphaFoldDB" id="A0A087UKW3"/>
<evidence type="ECO:0000259" key="3">
    <source>
        <dbReference type="Pfam" id="PF03528"/>
    </source>
</evidence>
<reference evidence="4 5" key="1">
    <citation type="submission" date="2013-11" db="EMBL/GenBank/DDBJ databases">
        <title>Genome sequencing of Stegodyphus mimosarum.</title>
        <authorList>
            <person name="Bechsgaard J."/>
        </authorList>
    </citation>
    <scope>NUCLEOTIDE SEQUENCE [LARGE SCALE GENOMIC DNA]</scope>
</reference>
<dbReference type="PANTHER" id="PTHR31179:SF7">
    <property type="entry name" value="FYVE-TYPE DOMAIN-CONTAINING PROTEIN"/>
    <property type="match status" value="1"/>
</dbReference>
<evidence type="ECO:0000256" key="1">
    <source>
        <dbReference type="SAM" id="Coils"/>
    </source>
</evidence>